<keyword evidence="4" id="KW-1185">Reference proteome</keyword>
<keyword evidence="2" id="KW-0812">Transmembrane</keyword>
<dbReference type="RefSeq" id="WP_154523047.1">
    <property type="nucleotide sequence ID" value="NZ_VULZ01000002.1"/>
</dbReference>
<feature type="transmembrane region" description="Helical" evidence="2">
    <location>
        <begin position="132"/>
        <end position="153"/>
    </location>
</feature>
<feature type="transmembrane region" description="Helical" evidence="2">
    <location>
        <begin position="204"/>
        <end position="224"/>
    </location>
</feature>
<feature type="transmembrane region" description="Helical" evidence="2">
    <location>
        <begin position="37"/>
        <end position="53"/>
    </location>
</feature>
<evidence type="ECO:0000313" key="3">
    <source>
        <dbReference type="EMBL" id="MSS14052.1"/>
    </source>
</evidence>
<comment type="caution">
    <text evidence="3">The sequence shown here is derived from an EMBL/GenBank/DDBJ whole genome shotgun (WGS) entry which is preliminary data.</text>
</comment>
<proteinExistence type="predicted"/>
<feature type="transmembrane region" description="Helical" evidence="2">
    <location>
        <begin position="65"/>
        <end position="87"/>
    </location>
</feature>
<protein>
    <recommendedName>
        <fullName evidence="5">Histidine kinase N-terminal 7TM region domain-containing protein</fullName>
    </recommendedName>
</protein>
<dbReference type="Proteomes" id="UP000481852">
    <property type="component" value="Unassembled WGS sequence"/>
</dbReference>
<feature type="transmembrane region" description="Helical" evidence="2">
    <location>
        <begin position="236"/>
        <end position="259"/>
    </location>
</feature>
<reference evidence="3 4" key="1">
    <citation type="submission" date="2019-08" db="EMBL/GenBank/DDBJ databases">
        <title>In-depth cultivation of the pig gut microbiome towards novel bacterial diversity and tailored functional studies.</title>
        <authorList>
            <person name="Wylensek D."/>
            <person name="Hitch T.C.A."/>
            <person name="Clavel T."/>
        </authorList>
    </citation>
    <scope>NUCLEOTIDE SEQUENCE [LARGE SCALE GENOMIC DNA]</scope>
    <source>
        <strain evidence="3 4">Oil+RF-744-WCA-WT-11</strain>
    </source>
</reference>
<accession>A0A6L5X6P4</accession>
<name>A0A6L5X6P4_9FIRM</name>
<feature type="coiled-coil region" evidence="1">
    <location>
        <begin position="320"/>
        <end position="356"/>
    </location>
</feature>
<sequence length="538" mass="61051">MMLSKTSKRNIALFAAAFILCGVLHVILWGVDFTYTFSQLFMSILTLLWVLTVQKRVTDARLRKLLLWIAVLMILFYVLQIMKYRLFYGFTSVQRYLWYAYYIPVMAISLLCFYLALYIYRPKEKPLPAVSYLPIVIGVLLALGVLTNDLHFLAFHFPSGILSDGVGHRNGPLFFLFAFGFLVLFILSYWIILRKCRRTIRGKLRFLPVLPLIAETVYCVLYLLDTAPRVNGIILWNGGEFFGFCMIAFLEACIIVGMIPANKNYEKLFFATRLPAVILDSKGSVVYQTAETEYPFPESDDVKVMRHPISGGSAEWMVDLKQVRSLNQQLEDATAQMEARNAYLAEENRIKQEKAEVETRSRLYDRISGLLKPKLDQIEALLDSPEGDPDRQLAKAAVLTAYIKRRSNLELLIAERLDVDELTAAVAESLEYMRLCGVNTAVSSFGAGTFPSEMVIAAYEHIEAIAEESLDTLSDMIVTVRAEGKELIVRMMLKADDFVYAANGQWHDGSSFSRKVVITKDKQDMMILLTFTEGGEQS</sequence>
<keyword evidence="2" id="KW-1133">Transmembrane helix</keyword>
<dbReference type="EMBL" id="VULZ01000002">
    <property type="protein sequence ID" value="MSS14052.1"/>
    <property type="molecule type" value="Genomic_DNA"/>
</dbReference>
<gene>
    <name evidence="3" type="ORF">FYJ35_03185</name>
</gene>
<evidence type="ECO:0008006" key="5">
    <source>
        <dbReference type="Google" id="ProtNLM"/>
    </source>
</evidence>
<keyword evidence="1" id="KW-0175">Coiled coil</keyword>
<feature type="transmembrane region" description="Helical" evidence="2">
    <location>
        <begin position="12"/>
        <end position="31"/>
    </location>
</feature>
<organism evidence="3 4">
    <name type="scientific">Porcincola intestinalis</name>
    <dbReference type="NCBI Taxonomy" id="2606632"/>
    <lineage>
        <taxon>Bacteria</taxon>
        <taxon>Bacillati</taxon>
        <taxon>Bacillota</taxon>
        <taxon>Clostridia</taxon>
        <taxon>Lachnospirales</taxon>
        <taxon>Lachnospiraceae</taxon>
        <taxon>Porcincola</taxon>
    </lineage>
</organism>
<evidence type="ECO:0000313" key="4">
    <source>
        <dbReference type="Proteomes" id="UP000481852"/>
    </source>
</evidence>
<evidence type="ECO:0000256" key="1">
    <source>
        <dbReference type="SAM" id="Coils"/>
    </source>
</evidence>
<feature type="transmembrane region" description="Helical" evidence="2">
    <location>
        <begin position="173"/>
        <end position="192"/>
    </location>
</feature>
<feature type="transmembrane region" description="Helical" evidence="2">
    <location>
        <begin position="99"/>
        <end position="120"/>
    </location>
</feature>
<evidence type="ECO:0000256" key="2">
    <source>
        <dbReference type="SAM" id="Phobius"/>
    </source>
</evidence>
<dbReference type="AlphaFoldDB" id="A0A6L5X6P4"/>
<keyword evidence="2" id="KW-0472">Membrane</keyword>